<proteinExistence type="predicted"/>
<evidence type="ECO:0000313" key="1">
    <source>
        <dbReference type="EMBL" id="TYJ18208.1"/>
    </source>
</evidence>
<accession>A0A5D2XVR6</accession>
<dbReference type="Proteomes" id="UP000323597">
    <property type="component" value="Chromosome A09"/>
</dbReference>
<keyword evidence="2" id="KW-1185">Reference proteome</keyword>
<name>A0A5D2XVR6_GOSMU</name>
<sequence length="49" mass="5744">MDFRFKKKTENVNASGKKQLISINKPAKEPNQRVLSTSVMEKYVFRSRI</sequence>
<dbReference type="AlphaFoldDB" id="A0A5D2XVR6"/>
<organism evidence="1 2">
    <name type="scientific">Gossypium mustelinum</name>
    <name type="common">Cotton</name>
    <name type="synonym">Gossypium caicoense</name>
    <dbReference type="NCBI Taxonomy" id="34275"/>
    <lineage>
        <taxon>Eukaryota</taxon>
        <taxon>Viridiplantae</taxon>
        <taxon>Streptophyta</taxon>
        <taxon>Embryophyta</taxon>
        <taxon>Tracheophyta</taxon>
        <taxon>Spermatophyta</taxon>
        <taxon>Magnoliopsida</taxon>
        <taxon>eudicotyledons</taxon>
        <taxon>Gunneridae</taxon>
        <taxon>Pentapetalae</taxon>
        <taxon>rosids</taxon>
        <taxon>malvids</taxon>
        <taxon>Malvales</taxon>
        <taxon>Malvaceae</taxon>
        <taxon>Malvoideae</taxon>
        <taxon>Gossypium</taxon>
    </lineage>
</organism>
<reference evidence="1 2" key="1">
    <citation type="submission" date="2019-07" db="EMBL/GenBank/DDBJ databases">
        <title>WGS assembly of Gossypium mustelinum.</title>
        <authorList>
            <person name="Chen Z.J."/>
            <person name="Sreedasyam A."/>
            <person name="Ando A."/>
            <person name="Song Q."/>
            <person name="De L."/>
            <person name="Hulse-Kemp A."/>
            <person name="Ding M."/>
            <person name="Ye W."/>
            <person name="Kirkbride R."/>
            <person name="Jenkins J."/>
            <person name="Plott C."/>
            <person name="Lovell J."/>
            <person name="Lin Y.-M."/>
            <person name="Vaughn R."/>
            <person name="Liu B."/>
            <person name="Li W."/>
            <person name="Simpson S."/>
            <person name="Scheffler B."/>
            <person name="Saski C."/>
            <person name="Grover C."/>
            <person name="Hu G."/>
            <person name="Conover J."/>
            <person name="Carlson J."/>
            <person name="Shu S."/>
            <person name="Boston L."/>
            <person name="Williams M."/>
            <person name="Peterson D."/>
            <person name="Mcgee K."/>
            <person name="Jones D."/>
            <person name="Wendel J."/>
            <person name="Stelly D."/>
            <person name="Grimwood J."/>
            <person name="Schmutz J."/>
        </authorList>
    </citation>
    <scope>NUCLEOTIDE SEQUENCE [LARGE SCALE GENOMIC DNA]</scope>
    <source>
        <strain evidence="1">1408120.09</strain>
    </source>
</reference>
<protein>
    <submittedName>
        <fullName evidence="1">Uncharacterized protein</fullName>
    </submittedName>
</protein>
<gene>
    <name evidence="1" type="ORF">E1A91_A09G106900v1</name>
</gene>
<dbReference type="EMBL" id="CM017644">
    <property type="protein sequence ID" value="TYJ18208.1"/>
    <property type="molecule type" value="Genomic_DNA"/>
</dbReference>
<evidence type="ECO:0000313" key="2">
    <source>
        <dbReference type="Proteomes" id="UP000323597"/>
    </source>
</evidence>